<keyword evidence="8 11" id="KW-0460">Magnesium</keyword>
<evidence type="ECO:0000256" key="3">
    <source>
        <dbReference type="ARBA" id="ARBA00016337"/>
    </source>
</evidence>
<dbReference type="EMBL" id="JACHLL010000008">
    <property type="protein sequence ID" value="MBB6343333.1"/>
    <property type="molecule type" value="Genomic_DNA"/>
</dbReference>
<name>A0A7X0BVE7_9PSED</name>
<evidence type="ECO:0000313" key="14">
    <source>
        <dbReference type="Proteomes" id="UP000557193"/>
    </source>
</evidence>
<accession>A0A7X0BVE7</accession>
<gene>
    <name evidence="13" type="ORF">HNP49_003535</name>
</gene>
<dbReference type="RefSeq" id="WP_184685483.1">
    <property type="nucleotide sequence ID" value="NZ_JACHLL010000008.1"/>
</dbReference>
<feature type="binding site" evidence="12">
    <location>
        <position position="266"/>
    </location>
    <ligand>
        <name>Mg(2+)</name>
        <dbReference type="ChEBI" id="CHEBI:18420"/>
    </ligand>
</feature>
<feature type="binding site" evidence="12">
    <location>
        <position position="262"/>
    </location>
    <ligand>
        <name>Mg(2+)</name>
        <dbReference type="ChEBI" id="CHEBI:18420"/>
    </ligand>
</feature>
<evidence type="ECO:0000256" key="10">
    <source>
        <dbReference type="ARBA" id="ARBA00048540"/>
    </source>
</evidence>
<dbReference type="Gene3D" id="3.10.520.10">
    <property type="entry name" value="ApbE-like domains"/>
    <property type="match status" value="1"/>
</dbReference>
<keyword evidence="4 11" id="KW-0285">Flavoprotein</keyword>
<protein>
    <recommendedName>
        <fullName evidence="3 11">FAD:protein FMN transferase</fullName>
        <ecNumber evidence="2 11">2.7.1.180</ecNumber>
    </recommendedName>
    <alternativeName>
        <fullName evidence="9 11">Flavin transferase</fullName>
    </alternativeName>
</protein>
<dbReference type="SUPFAM" id="SSF143631">
    <property type="entry name" value="ApbE-like"/>
    <property type="match status" value="1"/>
</dbReference>
<comment type="cofactor">
    <cofactor evidence="12">
        <name>Mg(2+)</name>
        <dbReference type="ChEBI" id="CHEBI:18420"/>
    </cofactor>
    <cofactor evidence="12">
        <name>Mn(2+)</name>
        <dbReference type="ChEBI" id="CHEBI:29035"/>
    </cofactor>
    <text evidence="12">Magnesium. Can also use manganese.</text>
</comment>
<reference evidence="13 14" key="1">
    <citation type="submission" date="2020-08" db="EMBL/GenBank/DDBJ databases">
        <title>Functional genomics of gut bacteria from endangered species of beetles.</title>
        <authorList>
            <person name="Carlos-Shanley C."/>
        </authorList>
    </citation>
    <scope>NUCLEOTIDE SEQUENCE [LARGE SCALE GENOMIC DNA]</scope>
    <source>
        <strain evidence="13 14">S00202</strain>
    </source>
</reference>
<evidence type="ECO:0000256" key="6">
    <source>
        <dbReference type="ARBA" id="ARBA00022723"/>
    </source>
</evidence>
<evidence type="ECO:0000313" key="13">
    <source>
        <dbReference type="EMBL" id="MBB6343333.1"/>
    </source>
</evidence>
<sequence>MSTEMLRYSLSGPTMGTRFSAVLQALAGLDTDALGATLQAEVDRVDRQMSTWKPDSDLMRLNAAPCGQWLEVPDELLWVLLSAVQVSVASDGAFEIAVGELVTAYGFGPPSLVGCAPGRSGRASELLEIDPEGKRVRKHGPLTLDLNGIAKGFAVDQMARCLEAQGITSYLVGIDGEMRARGLKADGSAWKVALERPLRGRREVLGALELSDIAIATSGDYRHWRERDGQSYSHTMDPATGAPLQSNLASVSVLCASCMYADAWATALMVLGPERGRELAERQGLAAIFVLREGDALREVTVGL</sequence>
<dbReference type="InterPro" id="IPR024932">
    <property type="entry name" value="ApbE"/>
</dbReference>
<feature type="binding site" evidence="12">
    <location>
        <position position="148"/>
    </location>
    <ligand>
        <name>Mg(2+)</name>
        <dbReference type="ChEBI" id="CHEBI:18420"/>
    </ligand>
</feature>
<evidence type="ECO:0000256" key="4">
    <source>
        <dbReference type="ARBA" id="ARBA00022630"/>
    </source>
</evidence>
<dbReference type="PIRSF" id="PIRSF006268">
    <property type="entry name" value="ApbE"/>
    <property type="match status" value="1"/>
</dbReference>
<dbReference type="Proteomes" id="UP000557193">
    <property type="component" value="Unassembled WGS sequence"/>
</dbReference>
<keyword evidence="6 11" id="KW-0479">Metal-binding</keyword>
<keyword evidence="13" id="KW-0449">Lipoprotein</keyword>
<evidence type="ECO:0000256" key="7">
    <source>
        <dbReference type="ARBA" id="ARBA00022827"/>
    </source>
</evidence>
<evidence type="ECO:0000256" key="1">
    <source>
        <dbReference type="ARBA" id="ARBA00008282"/>
    </source>
</evidence>
<keyword evidence="7 11" id="KW-0274">FAD</keyword>
<keyword evidence="5 11" id="KW-0808">Transferase</keyword>
<organism evidence="13 14">
    <name type="scientific">Pseudomonas fluvialis</name>
    <dbReference type="NCBI Taxonomy" id="1793966"/>
    <lineage>
        <taxon>Bacteria</taxon>
        <taxon>Pseudomonadati</taxon>
        <taxon>Pseudomonadota</taxon>
        <taxon>Gammaproteobacteria</taxon>
        <taxon>Pseudomonadales</taxon>
        <taxon>Pseudomonadaceae</taxon>
        <taxon>Pseudomonas</taxon>
    </lineage>
</organism>
<dbReference type="PANTHER" id="PTHR30040:SF2">
    <property type="entry name" value="FAD:PROTEIN FMN TRANSFERASE"/>
    <property type="match status" value="1"/>
</dbReference>
<evidence type="ECO:0000256" key="11">
    <source>
        <dbReference type="PIRNR" id="PIRNR006268"/>
    </source>
</evidence>
<dbReference type="AlphaFoldDB" id="A0A7X0BVE7"/>
<dbReference type="Pfam" id="PF02424">
    <property type="entry name" value="ApbE"/>
    <property type="match status" value="1"/>
</dbReference>
<keyword evidence="14" id="KW-1185">Reference proteome</keyword>
<dbReference type="PANTHER" id="PTHR30040">
    <property type="entry name" value="THIAMINE BIOSYNTHESIS LIPOPROTEIN APBE"/>
    <property type="match status" value="1"/>
</dbReference>
<comment type="catalytic activity">
    <reaction evidence="10 11">
        <text>L-threonyl-[protein] + FAD = FMN-L-threonyl-[protein] + AMP + H(+)</text>
        <dbReference type="Rhea" id="RHEA:36847"/>
        <dbReference type="Rhea" id="RHEA-COMP:11060"/>
        <dbReference type="Rhea" id="RHEA-COMP:11061"/>
        <dbReference type="ChEBI" id="CHEBI:15378"/>
        <dbReference type="ChEBI" id="CHEBI:30013"/>
        <dbReference type="ChEBI" id="CHEBI:57692"/>
        <dbReference type="ChEBI" id="CHEBI:74257"/>
        <dbReference type="ChEBI" id="CHEBI:456215"/>
        <dbReference type="EC" id="2.7.1.180"/>
    </reaction>
</comment>
<evidence type="ECO:0000256" key="12">
    <source>
        <dbReference type="PIRSR" id="PIRSR006268-2"/>
    </source>
</evidence>
<evidence type="ECO:0000256" key="9">
    <source>
        <dbReference type="ARBA" id="ARBA00031306"/>
    </source>
</evidence>
<comment type="similarity">
    <text evidence="1 11">Belongs to the ApbE family.</text>
</comment>
<dbReference type="InterPro" id="IPR003374">
    <property type="entry name" value="ApbE-like_sf"/>
</dbReference>
<dbReference type="GO" id="GO:0016740">
    <property type="term" value="F:transferase activity"/>
    <property type="evidence" value="ECO:0007669"/>
    <property type="project" value="UniProtKB-UniRule"/>
</dbReference>
<proteinExistence type="inferred from homology"/>
<comment type="caution">
    <text evidence="13">The sequence shown here is derived from an EMBL/GenBank/DDBJ whole genome shotgun (WGS) entry which is preliminary data.</text>
</comment>
<evidence type="ECO:0000256" key="2">
    <source>
        <dbReference type="ARBA" id="ARBA00011955"/>
    </source>
</evidence>
<dbReference type="GO" id="GO:0046872">
    <property type="term" value="F:metal ion binding"/>
    <property type="evidence" value="ECO:0007669"/>
    <property type="project" value="UniProtKB-UniRule"/>
</dbReference>
<evidence type="ECO:0000256" key="5">
    <source>
        <dbReference type="ARBA" id="ARBA00022679"/>
    </source>
</evidence>
<dbReference type="EC" id="2.7.1.180" evidence="2 11"/>
<evidence type="ECO:0000256" key="8">
    <source>
        <dbReference type="ARBA" id="ARBA00022842"/>
    </source>
</evidence>